<dbReference type="EMBL" id="JBHMEI010000033">
    <property type="protein sequence ID" value="MFB9205961.1"/>
    <property type="molecule type" value="Genomic_DNA"/>
</dbReference>
<reference evidence="7 8" key="1">
    <citation type="submission" date="2024-09" db="EMBL/GenBank/DDBJ databases">
        <authorList>
            <person name="Sun Q."/>
            <person name="Mori K."/>
        </authorList>
    </citation>
    <scope>NUCLEOTIDE SEQUENCE [LARGE SCALE GENOMIC DNA]</scope>
    <source>
        <strain evidence="7 8">CCM 3426</strain>
    </source>
</reference>
<feature type="transmembrane region" description="Helical" evidence="6">
    <location>
        <begin position="86"/>
        <end position="106"/>
    </location>
</feature>
<keyword evidence="5 6" id="KW-0472">Membrane</keyword>
<protein>
    <submittedName>
        <fullName evidence="7">Uncharacterized protein</fullName>
    </submittedName>
</protein>
<keyword evidence="8" id="KW-1185">Reference proteome</keyword>
<dbReference type="Pfam" id="PF02653">
    <property type="entry name" value="BPD_transp_2"/>
    <property type="match status" value="1"/>
</dbReference>
<evidence type="ECO:0000256" key="2">
    <source>
        <dbReference type="ARBA" id="ARBA00022475"/>
    </source>
</evidence>
<organism evidence="7 8">
    <name type="scientific">Nonomuraea spiralis</name>
    <dbReference type="NCBI Taxonomy" id="46182"/>
    <lineage>
        <taxon>Bacteria</taxon>
        <taxon>Bacillati</taxon>
        <taxon>Actinomycetota</taxon>
        <taxon>Actinomycetes</taxon>
        <taxon>Streptosporangiales</taxon>
        <taxon>Streptosporangiaceae</taxon>
        <taxon>Nonomuraea</taxon>
    </lineage>
</organism>
<dbReference type="Proteomes" id="UP001589647">
    <property type="component" value="Unassembled WGS sequence"/>
</dbReference>
<comment type="subcellular location">
    <subcellularLocation>
        <location evidence="1">Cell membrane</location>
        <topology evidence="1">Multi-pass membrane protein</topology>
    </subcellularLocation>
</comment>
<evidence type="ECO:0000256" key="3">
    <source>
        <dbReference type="ARBA" id="ARBA00022692"/>
    </source>
</evidence>
<feature type="transmembrane region" description="Helical" evidence="6">
    <location>
        <begin position="7"/>
        <end position="25"/>
    </location>
</feature>
<evidence type="ECO:0000256" key="5">
    <source>
        <dbReference type="ARBA" id="ARBA00023136"/>
    </source>
</evidence>
<feature type="transmembrane region" description="Helical" evidence="6">
    <location>
        <begin position="60"/>
        <end position="80"/>
    </location>
</feature>
<evidence type="ECO:0000256" key="6">
    <source>
        <dbReference type="SAM" id="Phobius"/>
    </source>
</evidence>
<dbReference type="RefSeq" id="WP_189652526.1">
    <property type="nucleotide sequence ID" value="NZ_BMRC01000028.1"/>
</dbReference>
<feature type="transmembrane region" description="Helical" evidence="6">
    <location>
        <begin position="177"/>
        <end position="200"/>
    </location>
</feature>
<feature type="transmembrane region" description="Helical" evidence="6">
    <location>
        <begin position="113"/>
        <end position="132"/>
    </location>
</feature>
<sequence>MSTWQRAWEGVLGLLAVLGLALVLVTTRSELVLDILAQTGQLGLIVMGFGLSLRTGTPNLAVGAVASVSGAFVAFTTTAAGVPLPLAMLLALVLAGLAGVVMSVFTMVLSAPAWAVSLGAAVVCEAVAAALLDGRTIPLATAGLYPGPLGFAVFAVISIAGGLLWTRQEVRADLGGGWPGAVLGLAGSSVLAAAGGIALLMRLGAATPGSQGLYTTVFALAAVLLGGTSPYGERAGVAGTVLGVLILAIAQGLLAYFGAPMWVFVLVMGAVVLIGLGASRLLDALRTA</sequence>
<dbReference type="InterPro" id="IPR001851">
    <property type="entry name" value="ABC_transp_permease"/>
</dbReference>
<comment type="caution">
    <text evidence="7">The sequence shown here is derived from an EMBL/GenBank/DDBJ whole genome shotgun (WGS) entry which is preliminary data.</text>
</comment>
<evidence type="ECO:0000256" key="4">
    <source>
        <dbReference type="ARBA" id="ARBA00022989"/>
    </source>
</evidence>
<keyword evidence="3 6" id="KW-0812">Transmembrane</keyword>
<gene>
    <name evidence="7" type="ORF">ACFFV7_32535</name>
</gene>
<feature type="transmembrane region" description="Helical" evidence="6">
    <location>
        <begin position="262"/>
        <end position="282"/>
    </location>
</feature>
<evidence type="ECO:0000256" key="1">
    <source>
        <dbReference type="ARBA" id="ARBA00004651"/>
    </source>
</evidence>
<feature type="transmembrane region" description="Helical" evidence="6">
    <location>
        <begin position="212"/>
        <end position="228"/>
    </location>
</feature>
<evidence type="ECO:0000313" key="7">
    <source>
        <dbReference type="EMBL" id="MFB9205961.1"/>
    </source>
</evidence>
<feature type="transmembrane region" description="Helical" evidence="6">
    <location>
        <begin position="235"/>
        <end position="256"/>
    </location>
</feature>
<proteinExistence type="predicted"/>
<feature type="transmembrane region" description="Helical" evidence="6">
    <location>
        <begin position="31"/>
        <end position="53"/>
    </location>
</feature>
<evidence type="ECO:0000313" key="8">
    <source>
        <dbReference type="Proteomes" id="UP001589647"/>
    </source>
</evidence>
<dbReference type="PANTHER" id="PTHR32196">
    <property type="entry name" value="ABC TRANSPORTER PERMEASE PROTEIN YPHD-RELATED-RELATED"/>
    <property type="match status" value="1"/>
</dbReference>
<name>A0ABV5IN65_9ACTN</name>
<keyword evidence="2" id="KW-1003">Cell membrane</keyword>
<feature type="transmembrane region" description="Helical" evidence="6">
    <location>
        <begin position="144"/>
        <end position="165"/>
    </location>
</feature>
<keyword evidence="4 6" id="KW-1133">Transmembrane helix</keyword>
<accession>A0ABV5IN65</accession>